<evidence type="ECO:0000313" key="2">
    <source>
        <dbReference type="EMBL" id="HJG85409.1"/>
    </source>
</evidence>
<evidence type="ECO:0000256" key="1">
    <source>
        <dbReference type="SAM" id="MobiDB-lite"/>
    </source>
</evidence>
<dbReference type="EMBL" id="DYUC01000001">
    <property type="protein sequence ID" value="HJG85409.1"/>
    <property type="molecule type" value="Genomic_DNA"/>
</dbReference>
<comment type="caution">
    <text evidence="2">The sequence shown here is derived from an EMBL/GenBank/DDBJ whole genome shotgun (WGS) entry which is preliminary data.</text>
</comment>
<dbReference type="RefSeq" id="WP_191540417.1">
    <property type="nucleotide sequence ID" value="NZ_DYUC01000001.1"/>
</dbReference>
<gene>
    <name evidence="2" type="ORF">K8V01_00025</name>
</gene>
<organism evidence="2 3">
    <name type="scientific">Pseudoflavonifractor capillosus</name>
    <dbReference type="NCBI Taxonomy" id="106588"/>
    <lineage>
        <taxon>Bacteria</taxon>
        <taxon>Bacillati</taxon>
        <taxon>Bacillota</taxon>
        <taxon>Clostridia</taxon>
        <taxon>Eubacteriales</taxon>
        <taxon>Oscillospiraceae</taxon>
        <taxon>Pseudoflavonifractor</taxon>
    </lineage>
</organism>
<reference evidence="2" key="1">
    <citation type="journal article" date="2021" name="PeerJ">
        <title>Extensive microbial diversity within the chicken gut microbiome revealed by metagenomics and culture.</title>
        <authorList>
            <person name="Gilroy R."/>
            <person name="Ravi A."/>
            <person name="Getino M."/>
            <person name="Pursley I."/>
            <person name="Horton D.L."/>
            <person name="Alikhan N.F."/>
            <person name="Baker D."/>
            <person name="Gharbi K."/>
            <person name="Hall N."/>
            <person name="Watson M."/>
            <person name="Adriaenssens E.M."/>
            <person name="Foster-Nyarko E."/>
            <person name="Jarju S."/>
            <person name="Secka A."/>
            <person name="Antonio M."/>
            <person name="Oren A."/>
            <person name="Chaudhuri R.R."/>
            <person name="La Ragione R."/>
            <person name="Hildebrand F."/>
            <person name="Pallen M.J."/>
        </authorList>
    </citation>
    <scope>NUCLEOTIDE SEQUENCE</scope>
    <source>
        <strain evidence="2">CHK179-5677</strain>
    </source>
</reference>
<proteinExistence type="predicted"/>
<accession>A0A921MIU4</accession>
<name>A0A921MIU4_9FIRM</name>
<reference evidence="2" key="2">
    <citation type="submission" date="2021-09" db="EMBL/GenBank/DDBJ databases">
        <authorList>
            <person name="Gilroy R."/>
        </authorList>
    </citation>
    <scope>NUCLEOTIDE SEQUENCE</scope>
    <source>
        <strain evidence="2">CHK179-5677</strain>
    </source>
</reference>
<protein>
    <submittedName>
        <fullName evidence="2">Uncharacterized protein</fullName>
    </submittedName>
</protein>
<dbReference type="AlphaFoldDB" id="A0A921MIU4"/>
<evidence type="ECO:0000313" key="3">
    <source>
        <dbReference type="Proteomes" id="UP000760668"/>
    </source>
</evidence>
<sequence>MNMPLIAAAAMAGGALLGFSLCWAATRLAGGNHAAAARLATAAKKKMGTMDKVLILEGVILVAYTAADLAVFWHTGNEPATLTACVFGVCGFENGVMGWIKTTKEKVRDRRWEQEDRERMRKEEQEAQNNG</sequence>
<feature type="region of interest" description="Disordered" evidence="1">
    <location>
        <begin position="107"/>
        <end position="131"/>
    </location>
</feature>
<feature type="compositionally biased region" description="Basic and acidic residues" evidence="1">
    <location>
        <begin position="107"/>
        <end position="125"/>
    </location>
</feature>
<dbReference type="Proteomes" id="UP000760668">
    <property type="component" value="Unassembled WGS sequence"/>
</dbReference>